<dbReference type="Pfam" id="PF03435">
    <property type="entry name" value="Sacchrp_dh_NADP"/>
    <property type="match status" value="1"/>
</dbReference>
<evidence type="ECO:0000313" key="5">
    <source>
        <dbReference type="Proteomes" id="UP000199301"/>
    </source>
</evidence>
<dbReference type="Proteomes" id="UP000199301">
    <property type="component" value="Unassembled WGS sequence"/>
</dbReference>
<dbReference type="RefSeq" id="WP_092527052.1">
    <property type="nucleotide sequence ID" value="NZ_FNKO01000002.1"/>
</dbReference>
<dbReference type="OrthoDB" id="9767495at2"/>
<dbReference type="InterPro" id="IPR005097">
    <property type="entry name" value="Sacchrp_dh_NADP-bd"/>
</dbReference>
<dbReference type="InterPro" id="IPR032095">
    <property type="entry name" value="Sacchrp_dh-like_C"/>
</dbReference>
<dbReference type="STRING" id="995062.SAMN04489718_4141"/>
<keyword evidence="5" id="KW-1185">Reference proteome</keyword>
<feature type="region of interest" description="Disordered" evidence="1">
    <location>
        <begin position="457"/>
        <end position="482"/>
    </location>
</feature>
<evidence type="ECO:0000259" key="3">
    <source>
        <dbReference type="Pfam" id="PF16653"/>
    </source>
</evidence>
<evidence type="ECO:0000259" key="2">
    <source>
        <dbReference type="Pfam" id="PF03435"/>
    </source>
</evidence>
<dbReference type="Gene3D" id="3.30.360.30">
    <property type="entry name" value="homospermidine synthase like"/>
    <property type="match status" value="1"/>
</dbReference>
<dbReference type="AlphaFoldDB" id="A0A1H1H5D5"/>
<gene>
    <name evidence="4" type="ORF">SAMN04489718_4141</name>
</gene>
<dbReference type="EMBL" id="FNKO01000002">
    <property type="protein sequence ID" value="SDR20702.1"/>
    <property type="molecule type" value="Genomic_DNA"/>
</dbReference>
<evidence type="ECO:0000256" key="1">
    <source>
        <dbReference type="SAM" id="MobiDB-lite"/>
    </source>
</evidence>
<protein>
    <submittedName>
        <fullName evidence="4">Homospermidine synthase</fullName>
    </submittedName>
</protein>
<sequence length="491" mass="54433">MENGWRVEFTGRVLLLGCGAVSRCLQPLLLRHLDMDFRKLTIVDFVDQPSGVEPALEAGARYLRHRLSRENFAEFLGGQLSEGDVLVNLTWDVDSCELVEWCHSHGVHYLDTSIETWDSNGDAATAVVDRTTYRRHARLYELAGELDGNGPTTVVEHGANPGLVSHLTKRGLRDVACALLEEDRLGQRDLEPGRRARLRAALAEGEYAQLAMETGTKSIHISERDSQTGRVPKRVDEFVNTWSVKGFYEEGTAPAELGWGTHERKLPPGAVTHDSGPGNQIYLDRTGMSTWVRSWVPSTGPMLGLMISHGETYTIGRHLTVRSPEGQVRYRPTVHFAYLPSDAGLASLHECRMHGYRMQSSQRIMGDEIVEGMDELGALLLGHDLNAWWTGSQLDIEQARSLVPGQNATTLQVAASALGALRWILRHPDRGLCVPDDLDHEEVLAAAEPYLGKCPSTRSEWTPLSRGDDSLGELPGRGSDDPWQFENFLVS</sequence>
<feature type="domain" description="Saccharopine dehydrogenase-like C-terminal" evidence="3">
    <location>
        <begin position="158"/>
        <end position="452"/>
    </location>
</feature>
<feature type="domain" description="Saccharopine dehydrogenase NADP binding" evidence="2">
    <location>
        <begin position="13"/>
        <end position="153"/>
    </location>
</feature>
<accession>A0A1H1H5D5</accession>
<reference evidence="5" key="1">
    <citation type="submission" date="2016-10" db="EMBL/GenBank/DDBJ databases">
        <authorList>
            <person name="Varghese N."/>
            <person name="Submissions S."/>
        </authorList>
    </citation>
    <scope>NUCLEOTIDE SEQUENCE [LARGE SCALE GENOMIC DNA]</scope>
    <source>
        <strain evidence="5">DSM 45459</strain>
    </source>
</reference>
<dbReference type="Gene3D" id="3.40.50.720">
    <property type="entry name" value="NAD(P)-binding Rossmann-like Domain"/>
    <property type="match status" value="1"/>
</dbReference>
<evidence type="ECO:0000313" key="4">
    <source>
        <dbReference type="EMBL" id="SDR20702.1"/>
    </source>
</evidence>
<dbReference type="Pfam" id="PF16653">
    <property type="entry name" value="Sacchrp_dh_C"/>
    <property type="match status" value="1"/>
</dbReference>
<organism evidence="4 5">
    <name type="scientific">Actinopolyspora saharensis</name>
    <dbReference type="NCBI Taxonomy" id="995062"/>
    <lineage>
        <taxon>Bacteria</taxon>
        <taxon>Bacillati</taxon>
        <taxon>Actinomycetota</taxon>
        <taxon>Actinomycetes</taxon>
        <taxon>Actinopolysporales</taxon>
        <taxon>Actinopolysporaceae</taxon>
        <taxon>Actinopolyspora</taxon>
    </lineage>
</organism>
<dbReference type="InterPro" id="IPR023181">
    <property type="entry name" value="Homospermid_syn-like_C"/>
</dbReference>
<name>A0A1H1H5D5_9ACTN</name>
<proteinExistence type="predicted"/>